<reference evidence="1" key="3">
    <citation type="submission" date="2015-04" db="UniProtKB">
        <authorList>
            <consortium name="EnsemblPlants"/>
        </authorList>
    </citation>
    <scope>IDENTIFICATION</scope>
</reference>
<evidence type="ECO:0000313" key="1">
    <source>
        <dbReference type="EnsemblPlants" id="LPERR02G07650.5"/>
    </source>
</evidence>
<dbReference type="AlphaFoldDB" id="A0A0D9VDU0"/>
<sequence length="192" mass="20873">MYSYTRQPYSGQAPSRSTMFGCLMQLSTSICTRRKGVVHCLGCSPPLLGFALRLPLCSQSLLSLQLCNSLCSLCCFQCGSALCLLHLDQSKSFLFGIPEFLILLGLLHLHLIHGGGRRPTILLWPDMNKLKNAASGEEFVHRPFGRLLAVLVPVDGDHGGAVPRRLVLAAAAAVCRRRRGGEGRQGCNGRLL</sequence>
<dbReference type="EnsemblPlants" id="LPERR02G07650.5">
    <property type="protein sequence ID" value="LPERR02G07650.5"/>
    <property type="gene ID" value="LPERR02G07650"/>
</dbReference>
<evidence type="ECO:0000313" key="2">
    <source>
        <dbReference type="Proteomes" id="UP000032180"/>
    </source>
</evidence>
<keyword evidence="2" id="KW-1185">Reference proteome</keyword>
<organism evidence="1 2">
    <name type="scientific">Leersia perrieri</name>
    <dbReference type="NCBI Taxonomy" id="77586"/>
    <lineage>
        <taxon>Eukaryota</taxon>
        <taxon>Viridiplantae</taxon>
        <taxon>Streptophyta</taxon>
        <taxon>Embryophyta</taxon>
        <taxon>Tracheophyta</taxon>
        <taxon>Spermatophyta</taxon>
        <taxon>Magnoliopsida</taxon>
        <taxon>Liliopsida</taxon>
        <taxon>Poales</taxon>
        <taxon>Poaceae</taxon>
        <taxon>BOP clade</taxon>
        <taxon>Oryzoideae</taxon>
        <taxon>Oryzeae</taxon>
        <taxon>Oryzinae</taxon>
        <taxon>Leersia</taxon>
    </lineage>
</organism>
<protein>
    <submittedName>
        <fullName evidence="1">Uncharacterized protein</fullName>
    </submittedName>
</protein>
<name>A0A0D9VDU0_9ORYZ</name>
<dbReference type="Gramene" id="LPERR02G07650.5">
    <property type="protein sequence ID" value="LPERR02G07650.5"/>
    <property type="gene ID" value="LPERR02G07650"/>
</dbReference>
<accession>A0A0D9VDU0</accession>
<dbReference type="Proteomes" id="UP000032180">
    <property type="component" value="Chromosome 2"/>
</dbReference>
<proteinExistence type="predicted"/>
<reference evidence="1 2" key="1">
    <citation type="submission" date="2012-08" db="EMBL/GenBank/DDBJ databases">
        <title>Oryza genome evolution.</title>
        <authorList>
            <person name="Wing R.A."/>
        </authorList>
    </citation>
    <scope>NUCLEOTIDE SEQUENCE</scope>
</reference>
<dbReference type="HOGENOM" id="CLU_1621391_0_0_1"/>
<reference evidence="2" key="2">
    <citation type="submission" date="2013-12" db="EMBL/GenBank/DDBJ databases">
        <authorList>
            <person name="Yu Y."/>
            <person name="Lee S."/>
            <person name="de Baynast K."/>
            <person name="Wissotski M."/>
            <person name="Liu L."/>
            <person name="Talag J."/>
            <person name="Goicoechea J."/>
            <person name="Angelova A."/>
            <person name="Jetty R."/>
            <person name="Kudrna D."/>
            <person name="Golser W."/>
            <person name="Rivera L."/>
            <person name="Zhang J."/>
            <person name="Wing R."/>
        </authorList>
    </citation>
    <scope>NUCLEOTIDE SEQUENCE</scope>
</reference>